<feature type="signal peptide" evidence="2">
    <location>
        <begin position="1"/>
        <end position="23"/>
    </location>
</feature>
<feature type="non-terminal residue" evidence="3">
    <location>
        <position position="1"/>
    </location>
</feature>
<keyword evidence="4" id="KW-1185">Reference proteome</keyword>
<dbReference type="Proteomes" id="UP001177023">
    <property type="component" value="Unassembled WGS sequence"/>
</dbReference>
<dbReference type="GO" id="GO:0017046">
    <property type="term" value="F:peptide hormone binding"/>
    <property type="evidence" value="ECO:0007669"/>
    <property type="project" value="TreeGrafter"/>
</dbReference>
<name>A0AA36CX50_9BILA</name>
<dbReference type="SUPFAM" id="SSF53822">
    <property type="entry name" value="Periplasmic binding protein-like I"/>
    <property type="match status" value="1"/>
</dbReference>
<feature type="region of interest" description="Disordered" evidence="1">
    <location>
        <begin position="31"/>
        <end position="84"/>
    </location>
</feature>
<proteinExistence type="predicted"/>
<feature type="chain" id="PRO_5041414088" description="Receptor ligand binding region domain-containing protein" evidence="2">
    <location>
        <begin position="24"/>
        <end position="396"/>
    </location>
</feature>
<dbReference type="PANTHER" id="PTHR44755">
    <property type="entry name" value="NATRIURETIC PEPTIDE RECEPTOR 3-RELATED"/>
    <property type="match status" value="1"/>
</dbReference>
<evidence type="ECO:0000313" key="4">
    <source>
        <dbReference type="Proteomes" id="UP001177023"/>
    </source>
</evidence>
<dbReference type="PANTHER" id="PTHR44755:SF9">
    <property type="entry name" value="PROTEIN CBG14864"/>
    <property type="match status" value="1"/>
</dbReference>
<organism evidence="3 4">
    <name type="scientific">Mesorhabditis spiculigera</name>
    <dbReference type="NCBI Taxonomy" id="96644"/>
    <lineage>
        <taxon>Eukaryota</taxon>
        <taxon>Metazoa</taxon>
        <taxon>Ecdysozoa</taxon>
        <taxon>Nematoda</taxon>
        <taxon>Chromadorea</taxon>
        <taxon>Rhabditida</taxon>
        <taxon>Rhabditina</taxon>
        <taxon>Rhabditomorpha</taxon>
        <taxon>Rhabditoidea</taxon>
        <taxon>Rhabditidae</taxon>
        <taxon>Mesorhabditinae</taxon>
        <taxon>Mesorhabditis</taxon>
    </lineage>
</organism>
<dbReference type="InterPro" id="IPR052612">
    <property type="entry name" value="ANP_Clearance_Receptor"/>
</dbReference>
<accession>A0AA36CX50</accession>
<feature type="compositionally biased region" description="Polar residues" evidence="1">
    <location>
        <begin position="51"/>
        <end position="67"/>
    </location>
</feature>
<reference evidence="3" key="1">
    <citation type="submission" date="2023-06" db="EMBL/GenBank/DDBJ databases">
        <authorList>
            <person name="Delattre M."/>
        </authorList>
    </citation>
    <scope>NUCLEOTIDE SEQUENCE</scope>
    <source>
        <strain evidence="3">AF72</strain>
    </source>
</reference>
<evidence type="ECO:0000313" key="3">
    <source>
        <dbReference type="EMBL" id="CAJ0576023.1"/>
    </source>
</evidence>
<dbReference type="GO" id="GO:0038023">
    <property type="term" value="F:signaling receptor activity"/>
    <property type="evidence" value="ECO:0007669"/>
    <property type="project" value="TreeGrafter"/>
</dbReference>
<evidence type="ECO:0000256" key="2">
    <source>
        <dbReference type="SAM" id="SignalP"/>
    </source>
</evidence>
<evidence type="ECO:0000256" key="1">
    <source>
        <dbReference type="SAM" id="MobiDB-lite"/>
    </source>
</evidence>
<comment type="caution">
    <text evidence="3">The sequence shown here is derived from an EMBL/GenBank/DDBJ whole genome shotgun (WGS) entry which is preliminary data.</text>
</comment>
<gene>
    <name evidence="3" type="ORF">MSPICULIGERA_LOCUS14323</name>
</gene>
<protein>
    <recommendedName>
        <fullName evidence="5">Receptor ligand binding region domain-containing protein</fullName>
    </recommendedName>
</protein>
<evidence type="ECO:0008006" key="5">
    <source>
        <dbReference type="Google" id="ProtNLM"/>
    </source>
</evidence>
<dbReference type="Gene3D" id="3.40.50.2300">
    <property type="match status" value="1"/>
</dbReference>
<dbReference type="EMBL" id="CATQJA010002642">
    <property type="protein sequence ID" value="CAJ0576023.1"/>
    <property type="molecule type" value="Genomic_DNA"/>
</dbReference>
<dbReference type="AlphaFoldDB" id="A0AA36CX50"/>
<dbReference type="GO" id="GO:0007165">
    <property type="term" value="P:signal transduction"/>
    <property type="evidence" value="ECO:0007669"/>
    <property type="project" value="TreeGrafter"/>
</dbReference>
<sequence length="396" mass="44912">MRRRRPFICAAALIICWAAAVSAEPPGRRRHFDVNANNQSDEEPLLGHLNDTASPSRRSRQFSNAENSAPAGDDGADRVRRPLTRSNSEPDLYRIFEEETAQTYAPPPFPINILVILPMFKSKNNEMGLTIGNCKPVIDIAVQDVVRMGLLPQGWANLTYWDDQLWADDTSVQAEKVSALGMIRAYTENRLDAILGFADDYALANIAKISPILSEGIPVITTIGMPTLLALKKNYNYLTRMSGSYLLLGSSMYHFFGKRARDEPKRPDTLEMSFRKMLFFYHDKKRGVNVPPKEGGLVEDEVPSSQCYFGMASIRKMFMFNSPDYAEDWKIYTPNFPFDEDILENPREQLKEWLKKESFNCQLSKSLIISNSLEIKATTFLQHFPLLPELLDPVAL</sequence>
<keyword evidence="2" id="KW-0732">Signal</keyword>
<dbReference type="InterPro" id="IPR028082">
    <property type="entry name" value="Peripla_BP_I"/>
</dbReference>